<dbReference type="NCBIfam" id="NF006978">
    <property type="entry name" value="PRK09450.1-2"/>
    <property type="match status" value="1"/>
</dbReference>
<proteinExistence type="predicted"/>
<dbReference type="OrthoDB" id="5571448at2"/>
<dbReference type="Pfam" id="PF12633">
    <property type="entry name" value="Adenyl_cycl_N"/>
    <property type="match status" value="1"/>
</dbReference>
<dbReference type="PANTHER" id="PTHR38760">
    <property type="entry name" value="ADENYLATE CYCLASE"/>
    <property type="match status" value="1"/>
</dbReference>
<evidence type="ECO:0000259" key="1">
    <source>
        <dbReference type="Pfam" id="PF12633"/>
    </source>
</evidence>
<dbReference type="Proteomes" id="UP000242175">
    <property type="component" value="Chromosome large"/>
</dbReference>
<dbReference type="InterPro" id="IPR000274">
    <property type="entry name" value="Adenylate_cyclase_1"/>
</dbReference>
<protein>
    <submittedName>
        <fullName evidence="2">Adenylate cyclase</fullName>
    </submittedName>
</protein>
<sequence>MLGYIERVSKKVTQLNNERMEKSRLMMPKSAQQILDLIPLFLHYNDSFMPCYVSDCVPSGVWKFQANAEQLKYIERFIQFDIESDLSADDKELTPSIIGIYSMGSTGSMGQSLTSDLDIWVCVDNSMTELEINLLNDKCNLISKWASALNIEVTFFIIKQNRFRKLSSESVDGENCGSSQHFLLLDEFYRSSICLAGKKILWHVIPPDMESCYDEYIEKLQEKKIISLKDWIDFGPLNKISPSEYFGANLWHLYKSIDSPYKSVLKAILLETYSWEYPHTELLSSKLKKMIHSKQDIDYKFDAYYLMLSKATTYLKVKNDSFRLDLIRRCFYLKTHEKLSQINSIQSVAWRKAILKKLSYRWDWKSDLIQELDSRKSWKIENVKKMHDMLLQSLMTSYRELMKFARKNNINSVISPEDISVLSRKLYASFEVLPGKVSLLNPQITSDLAEENLLFISSKSHMKGWHLYKSSLKPNELIGKLSLESNSYLSKLLAWSYFNGLLINETNIFLRDVYHDLNQIKLLQAINDLKNTFELDFEKTSLESLRGPCEIKELMIMINFEEDPTSKLDTKLIDTNFTNENFLSYGEHKISLVGSIDLIYKNSWNEIRTLNFTGYNSILLALKTLLGKMHNEASHPRQIDVYCYSQNLTSHLRNYVFQLVSECINMRLSTKYSSMKKQFKTLSICHKIYGLFFEAKGVTVKPLENPIDFYADISANKLKKQFDHKNILINQLNAPNVVHSFASEGLVQCFFEDCDIGFNIYILDENNKVEAYYQNTGNKNELINGMNKFYASEKNVHYETTINFNLPQFYNIIQNTEGELHIVPFKSSNSN</sequence>
<reference evidence="2 3" key="1">
    <citation type="journal article" date="2016" name="Int. J. Syst. Evol. Microbiol.">
        <title>Paraphotobacterium marinum gen. nov., sp. nov., a member of the family Vibrionaceae, isolated from surface seawater.</title>
        <authorList>
            <person name="Huang Z."/>
            <person name="Dong C."/>
            <person name="Shao Z."/>
        </authorList>
    </citation>
    <scope>NUCLEOTIDE SEQUENCE [LARGE SCALE GENOMIC DNA]</scope>
    <source>
        <strain evidence="2 3">NSCS20N07D</strain>
    </source>
</reference>
<dbReference type="PIRSF" id="PIRSF001444">
    <property type="entry name" value="Adenylate_cycl"/>
    <property type="match status" value="1"/>
</dbReference>
<dbReference type="KEGG" id="pmai:CF386_03555"/>
<name>A0A220VE16_9GAMM</name>
<dbReference type="AlphaFoldDB" id="A0A220VE16"/>
<gene>
    <name evidence="2" type="ORF">CF386_03555</name>
</gene>
<feature type="domain" description="Adenylate cyclase class-I N-terminal" evidence="1">
    <location>
        <begin position="5"/>
        <end position="202"/>
    </location>
</feature>
<evidence type="ECO:0000313" key="2">
    <source>
        <dbReference type="EMBL" id="ASK78173.1"/>
    </source>
</evidence>
<dbReference type="GO" id="GO:0004016">
    <property type="term" value="F:adenylate cyclase activity"/>
    <property type="evidence" value="ECO:0007669"/>
    <property type="project" value="InterPro"/>
</dbReference>
<dbReference type="InterPro" id="IPR024685">
    <property type="entry name" value="Adenylate_cyclase_1_N"/>
</dbReference>
<dbReference type="EMBL" id="CP022355">
    <property type="protein sequence ID" value="ASK78173.1"/>
    <property type="molecule type" value="Genomic_DNA"/>
</dbReference>
<dbReference type="RefSeq" id="WP_089073082.1">
    <property type="nucleotide sequence ID" value="NZ_CBCSAM010000010.1"/>
</dbReference>
<dbReference type="Pfam" id="PF01295">
    <property type="entry name" value="Adenylate_cycl"/>
    <property type="match status" value="1"/>
</dbReference>
<evidence type="ECO:0000313" key="3">
    <source>
        <dbReference type="Proteomes" id="UP000242175"/>
    </source>
</evidence>
<accession>A0A220VE16</accession>
<keyword evidence="3" id="KW-1185">Reference proteome</keyword>
<organism evidence="2 3">
    <name type="scientific">Paraphotobacterium marinum</name>
    <dbReference type="NCBI Taxonomy" id="1755811"/>
    <lineage>
        <taxon>Bacteria</taxon>
        <taxon>Pseudomonadati</taxon>
        <taxon>Pseudomonadota</taxon>
        <taxon>Gammaproteobacteria</taxon>
        <taxon>Vibrionales</taxon>
        <taxon>Vibrionaceae</taxon>
        <taxon>Paraphotobacterium</taxon>
    </lineage>
</organism>
<dbReference type="PANTHER" id="PTHR38760:SF1">
    <property type="entry name" value="ADENYLATE CYCLASE"/>
    <property type="match status" value="1"/>
</dbReference>
<dbReference type="GO" id="GO:0006171">
    <property type="term" value="P:cAMP biosynthetic process"/>
    <property type="evidence" value="ECO:0007669"/>
    <property type="project" value="InterPro"/>
</dbReference>